<feature type="domain" description="DUF4351" evidence="1">
    <location>
        <begin position="4"/>
        <end position="62"/>
    </location>
</feature>
<dbReference type="Pfam" id="PF14261">
    <property type="entry name" value="DUF4351"/>
    <property type="match status" value="1"/>
</dbReference>
<gene>
    <name evidence="2" type="ORF">DSM107014_10320</name>
</gene>
<dbReference type="EMBL" id="JADQBC010000062">
    <property type="protein sequence ID" value="MBR8828272.1"/>
    <property type="molecule type" value="Genomic_DNA"/>
</dbReference>
<comment type="caution">
    <text evidence="2">The sequence shown here is derived from an EMBL/GenBank/DDBJ whole genome shotgun (WGS) entry which is preliminary data.</text>
</comment>
<evidence type="ECO:0000313" key="3">
    <source>
        <dbReference type="Proteomes" id="UP000767446"/>
    </source>
</evidence>
<evidence type="ECO:0000259" key="1">
    <source>
        <dbReference type="Pfam" id="PF14261"/>
    </source>
</evidence>
<dbReference type="AlphaFoldDB" id="A0A941GU35"/>
<accession>A0A941GU35</accession>
<organism evidence="2 3">
    <name type="scientific">Gomphosphaeria aponina SAG 52.96 = DSM 107014</name>
    <dbReference type="NCBI Taxonomy" id="1521640"/>
    <lineage>
        <taxon>Bacteria</taxon>
        <taxon>Bacillati</taxon>
        <taxon>Cyanobacteriota</taxon>
        <taxon>Cyanophyceae</taxon>
        <taxon>Oscillatoriophycideae</taxon>
        <taxon>Chroococcales</taxon>
        <taxon>Gomphosphaeriaceae</taxon>
        <taxon>Gomphosphaeria</taxon>
    </lineage>
</organism>
<proteinExistence type="predicted"/>
<dbReference type="PANTHER" id="PTHR35586:SF2">
    <property type="entry name" value="SLL1542 PROTEIN"/>
    <property type="match status" value="1"/>
</dbReference>
<protein>
    <submittedName>
        <fullName evidence="2">DUF4351 domain-containing protein</fullName>
    </submittedName>
</protein>
<dbReference type="Proteomes" id="UP000767446">
    <property type="component" value="Unassembled WGS sequence"/>
</dbReference>
<dbReference type="InterPro" id="IPR025587">
    <property type="entry name" value="DUF4351"/>
</dbReference>
<name>A0A941GU35_9CHRO</name>
<dbReference type="PANTHER" id="PTHR35586">
    <property type="entry name" value="SLL1691 PROTEIN"/>
    <property type="match status" value="1"/>
</dbReference>
<feature type="non-terminal residue" evidence="2">
    <location>
        <position position="1"/>
    </location>
</feature>
<evidence type="ECO:0000313" key="2">
    <source>
        <dbReference type="EMBL" id="MBR8828272.1"/>
    </source>
</evidence>
<reference evidence="2" key="1">
    <citation type="submission" date="2021-02" db="EMBL/GenBank/DDBJ databases">
        <title>Metagenome analyses of Stigonema ocellatum DSM 106950, Chlorogloea purpurea SAG 13.99 and Gomphosphaeria aponina DSM 107014.</title>
        <authorList>
            <person name="Marter P."/>
            <person name="Huang S."/>
        </authorList>
    </citation>
    <scope>NUCLEOTIDE SEQUENCE</scope>
    <source>
        <strain evidence="2">JP213</strain>
    </source>
</reference>
<sequence>QGIEQGIEQGKLELITRLLTRKFGTIDPDKMAKINNLSPSDLDELSDTLLDFADVLALSSWLEQH</sequence>